<dbReference type="InterPro" id="IPR032675">
    <property type="entry name" value="LRR_dom_sf"/>
</dbReference>
<evidence type="ECO:0000256" key="3">
    <source>
        <dbReference type="ARBA" id="ARBA00022614"/>
    </source>
</evidence>
<comment type="subcellular location">
    <subcellularLocation>
        <location evidence="1">Cytoplasm</location>
        <location evidence="1">Cytoskeleton</location>
        <location evidence="1">Cilium axoneme</location>
    </subcellularLocation>
</comment>
<protein>
    <submittedName>
        <fullName evidence="6">Protein nlrc3</fullName>
    </submittedName>
</protein>
<dbReference type="EMBL" id="GBEZ01018882">
    <property type="protein sequence ID" value="JAC67602.1"/>
    <property type="molecule type" value="Transcribed_RNA"/>
</dbReference>
<dbReference type="GO" id="GO:0031267">
    <property type="term" value="F:small GTPase binding"/>
    <property type="evidence" value="ECO:0007669"/>
    <property type="project" value="TreeGrafter"/>
</dbReference>
<gene>
    <name evidence="6" type="ORF">TSPGSL018_10716</name>
</gene>
<dbReference type="GO" id="GO:0005930">
    <property type="term" value="C:axoneme"/>
    <property type="evidence" value="ECO:0007669"/>
    <property type="project" value="UniProtKB-SubCell"/>
</dbReference>
<dbReference type="InterPro" id="IPR027038">
    <property type="entry name" value="RanGap"/>
</dbReference>
<feature type="compositionally biased region" description="Polar residues" evidence="5">
    <location>
        <begin position="156"/>
        <end position="168"/>
    </location>
</feature>
<dbReference type="GO" id="GO:0005634">
    <property type="term" value="C:nucleus"/>
    <property type="evidence" value="ECO:0007669"/>
    <property type="project" value="TreeGrafter"/>
</dbReference>
<name>A0A061R3Z2_9CHLO</name>
<dbReference type="GO" id="GO:0005829">
    <property type="term" value="C:cytosol"/>
    <property type="evidence" value="ECO:0007669"/>
    <property type="project" value="TreeGrafter"/>
</dbReference>
<dbReference type="PANTHER" id="PTHR24113:SF12">
    <property type="entry name" value="RAN GTPASE-ACTIVATING PROTEIN 1"/>
    <property type="match status" value="1"/>
</dbReference>
<feature type="compositionally biased region" description="Polar residues" evidence="5">
    <location>
        <begin position="194"/>
        <end position="217"/>
    </location>
</feature>
<dbReference type="PANTHER" id="PTHR24113">
    <property type="entry name" value="RAN GTPASE-ACTIVATING PROTEIN 1"/>
    <property type="match status" value="1"/>
</dbReference>
<keyword evidence="3" id="KW-0433">Leucine-rich repeat</keyword>
<organism evidence="6">
    <name type="scientific">Tetraselmis sp. GSL018</name>
    <dbReference type="NCBI Taxonomy" id="582737"/>
    <lineage>
        <taxon>Eukaryota</taxon>
        <taxon>Viridiplantae</taxon>
        <taxon>Chlorophyta</taxon>
        <taxon>core chlorophytes</taxon>
        <taxon>Chlorodendrophyceae</taxon>
        <taxon>Chlorodendrales</taxon>
        <taxon>Chlorodendraceae</taxon>
        <taxon>Tetraselmis</taxon>
    </lineage>
</organism>
<dbReference type="GO" id="GO:0005096">
    <property type="term" value="F:GTPase activator activity"/>
    <property type="evidence" value="ECO:0007669"/>
    <property type="project" value="UniProtKB-KW"/>
</dbReference>
<accession>A0A061R3Z2</accession>
<dbReference type="InterPro" id="IPR001611">
    <property type="entry name" value="Leu-rich_rpt"/>
</dbReference>
<evidence type="ECO:0000256" key="2">
    <source>
        <dbReference type="ARBA" id="ARBA00022468"/>
    </source>
</evidence>
<dbReference type="SMART" id="SM00368">
    <property type="entry name" value="LRR_RI"/>
    <property type="match status" value="4"/>
</dbReference>
<evidence type="ECO:0000256" key="1">
    <source>
        <dbReference type="ARBA" id="ARBA00004430"/>
    </source>
</evidence>
<evidence type="ECO:0000256" key="5">
    <source>
        <dbReference type="SAM" id="MobiDB-lite"/>
    </source>
</evidence>
<dbReference type="Pfam" id="PF13516">
    <property type="entry name" value="LRR_6"/>
    <property type="match status" value="4"/>
</dbReference>
<dbReference type="AlphaFoldDB" id="A0A061R3Z2"/>
<dbReference type="SUPFAM" id="SSF52047">
    <property type="entry name" value="RNI-like"/>
    <property type="match status" value="1"/>
</dbReference>
<sequence length="276" mass="29085">SAALASCCALQHLVLTNNHVGEGGAAALADGLRQNTVLLSLNLAQCKLKAKGCKSIAEALTANSTLEDLALSRNSAGDHGIFALCSALSSNQSLIVLDIASNIVTPPGAKALREMLRENTSLRQLKIDGNSIDSETSQEIEALAARDRQSRGAHTRVSTTSPLYSSPASGIRRPSSMRRTRDDGSSENPDVVIKSQNETTASPSSSHEGNVLGSGTSPLAPKLAPRESTPTSSNVVHGNVVRCQPEEPPQASVFSQEPSHTWGLNLEYTQARHAFN</sequence>
<dbReference type="Gene3D" id="3.80.10.10">
    <property type="entry name" value="Ribonuclease Inhibitor"/>
    <property type="match status" value="1"/>
</dbReference>
<dbReference type="GO" id="GO:0006913">
    <property type="term" value="P:nucleocytoplasmic transport"/>
    <property type="evidence" value="ECO:0007669"/>
    <property type="project" value="TreeGrafter"/>
</dbReference>
<evidence type="ECO:0000256" key="4">
    <source>
        <dbReference type="ARBA" id="ARBA00022737"/>
    </source>
</evidence>
<feature type="non-terminal residue" evidence="6">
    <location>
        <position position="1"/>
    </location>
</feature>
<keyword evidence="2" id="KW-0343">GTPase activation</keyword>
<feature type="region of interest" description="Disordered" evidence="5">
    <location>
        <begin position="144"/>
        <end position="235"/>
    </location>
</feature>
<proteinExistence type="predicted"/>
<keyword evidence="4" id="KW-0677">Repeat</keyword>
<dbReference type="GO" id="GO:0048471">
    <property type="term" value="C:perinuclear region of cytoplasm"/>
    <property type="evidence" value="ECO:0007669"/>
    <property type="project" value="TreeGrafter"/>
</dbReference>
<evidence type="ECO:0000313" key="6">
    <source>
        <dbReference type="EMBL" id="JAC67602.1"/>
    </source>
</evidence>
<reference evidence="6" key="1">
    <citation type="submission" date="2014-05" db="EMBL/GenBank/DDBJ databases">
        <title>The transcriptome of the halophilic microalga Tetraselmis sp. GSL018 isolated from the Great Salt Lake, Utah.</title>
        <authorList>
            <person name="Jinkerson R.E."/>
            <person name="D'Adamo S."/>
            <person name="Posewitz M.C."/>
        </authorList>
    </citation>
    <scope>NUCLEOTIDE SEQUENCE</scope>
    <source>
        <strain evidence="6">GSL018</strain>
    </source>
</reference>